<evidence type="ECO:0000313" key="4">
    <source>
        <dbReference type="EMBL" id="RCW43302.1"/>
    </source>
</evidence>
<evidence type="ECO:0000259" key="3">
    <source>
        <dbReference type="Pfam" id="PF13581"/>
    </source>
</evidence>
<dbReference type="PANTHER" id="PTHR35526">
    <property type="entry name" value="ANTI-SIGMA-F FACTOR RSBW-RELATED"/>
    <property type="match status" value="1"/>
</dbReference>
<comment type="caution">
    <text evidence="4">The sequence shown here is derived from an EMBL/GenBank/DDBJ whole genome shotgun (WGS) entry which is preliminary data.</text>
</comment>
<protein>
    <submittedName>
        <fullName evidence="4">Anti-sigma regulatory factor (Ser/Thr protein kinase)</fullName>
    </submittedName>
</protein>
<dbReference type="SUPFAM" id="SSF55874">
    <property type="entry name" value="ATPase domain of HSP90 chaperone/DNA topoisomerase II/histidine kinase"/>
    <property type="match status" value="1"/>
</dbReference>
<evidence type="ECO:0000256" key="2">
    <source>
        <dbReference type="SAM" id="MobiDB-lite"/>
    </source>
</evidence>
<dbReference type="EMBL" id="QPJC01000007">
    <property type="protein sequence ID" value="RCW43302.1"/>
    <property type="molecule type" value="Genomic_DNA"/>
</dbReference>
<dbReference type="GO" id="GO:0004674">
    <property type="term" value="F:protein serine/threonine kinase activity"/>
    <property type="evidence" value="ECO:0007669"/>
    <property type="project" value="UniProtKB-KW"/>
</dbReference>
<dbReference type="InterPro" id="IPR050267">
    <property type="entry name" value="Anti-sigma-factor_SerPK"/>
</dbReference>
<dbReference type="PANTHER" id="PTHR35526:SF3">
    <property type="entry name" value="ANTI-SIGMA-F FACTOR RSBW"/>
    <property type="match status" value="1"/>
</dbReference>
<dbReference type="OrthoDB" id="5184914at2"/>
<dbReference type="InterPro" id="IPR003594">
    <property type="entry name" value="HATPase_dom"/>
</dbReference>
<feature type="region of interest" description="Disordered" evidence="2">
    <location>
        <begin position="1"/>
        <end position="21"/>
    </location>
</feature>
<dbReference type="Proteomes" id="UP000253495">
    <property type="component" value="Unassembled WGS sequence"/>
</dbReference>
<dbReference type="InterPro" id="IPR036890">
    <property type="entry name" value="HATPase_C_sf"/>
</dbReference>
<organism evidence="4 5">
    <name type="scientific">Halopolyspora algeriensis</name>
    <dbReference type="NCBI Taxonomy" id="1500506"/>
    <lineage>
        <taxon>Bacteria</taxon>
        <taxon>Bacillati</taxon>
        <taxon>Actinomycetota</taxon>
        <taxon>Actinomycetes</taxon>
        <taxon>Actinomycetes incertae sedis</taxon>
        <taxon>Halopolyspora</taxon>
    </lineage>
</organism>
<keyword evidence="1" id="KW-0418">Kinase</keyword>
<gene>
    <name evidence="4" type="ORF">DFQ14_107192</name>
</gene>
<dbReference type="Pfam" id="PF13581">
    <property type="entry name" value="HATPase_c_2"/>
    <property type="match status" value="1"/>
</dbReference>
<accession>A0A368VR17</accession>
<keyword evidence="1" id="KW-0723">Serine/threonine-protein kinase</keyword>
<dbReference type="CDD" id="cd16936">
    <property type="entry name" value="HATPase_RsbW-like"/>
    <property type="match status" value="1"/>
</dbReference>
<keyword evidence="5" id="KW-1185">Reference proteome</keyword>
<keyword evidence="1" id="KW-0808">Transferase</keyword>
<sequence length="159" mass="16962">MDTDGEVADKHGGGSGETQVTDLRFPAVPAEPERLPELRHTLVEWAERTGMAAEQVETLALAAYEALANAAVHAYPDGDGVLDVHASHRPDSAQVEVTVTDYGRWRLPPSERGGTGGRGLVLIRNLADHAEVIAETSGTTVRMAWALTPQAETARLSLS</sequence>
<dbReference type="RefSeq" id="WP_114453486.1">
    <property type="nucleotide sequence ID" value="NZ_QPJC01000007.1"/>
</dbReference>
<dbReference type="AlphaFoldDB" id="A0A368VR17"/>
<proteinExistence type="predicted"/>
<name>A0A368VR17_9ACTN</name>
<evidence type="ECO:0000313" key="5">
    <source>
        <dbReference type="Proteomes" id="UP000253495"/>
    </source>
</evidence>
<reference evidence="4 5" key="1">
    <citation type="submission" date="2018-07" db="EMBL/GenBank/DDBJ databases">
        <title>Genomic Encyclopedia of Type Strains, Phase III (KMG-III): the genomes of soil and plant-associated and newly described type strains.</title>
        <authorList>
            <person name="Whitman W."/>
        </authorList>
    </citation>
    <scope>NUCLEOTIDE SEQUENCE [LARGE SCALE GENOMIC DNA]</scope>
    <source>
        <strain evidence="4 5">CECT 8575</strain>
    </source>
</reference>
<evidence type="ECO:0000256" key="1">
    <source>
        <dbReference type="ARBA" id="ARBA00022527"/>
    </source>
</evidence>
<feature type="domain" description="Histidine kinase/HSP90-like ATPase" evidence="3">
    <location>
        <begin position="28"/>
        <end position="145"/>
    </location>
</feature>
<dbReference type="Gene3D" id="3.30.565.10">
    <property type="entry name" value="Histidine kinase-like ATPase, C-terminal domain"/>
    <property type="match status" value="1"/>
</dbReference>